<reference evidence="2" key="1">
    <citation type="submission" date="2021-02" db="EMBL/GenBank/DDBJ databases">
        <title>First Annotated Genome of the Yellow-green Alga Tribonema minus.</title>
        <authorList>
            <person name="Mahan K.M."/>
        </authorList>
    </citation>
    <scope>NUCLEOTIDE SEQUENCE</scope>
    <source>
        <strain evidence="2">UTEX B ZZ1240</strain>
    </source>
</reference>
<dbReference type="EMBL" id="JAFCMP010000279">
    <property type="protein sequence ID" value="KAG5182005.1"/>
    <property type="molecule type" value="Genomic_DNA"/>
</dbReference>
<name>A0A836CD38_9STRA</name>
<feature type="compositionally biased region" description="Basic residues" evidence="1">
    <location>
        <begin position="59"/>
        <end position="88"/>
    </location>
</feature>
<organism evidence="2 3">
    <name type="scientific">Tribonema minus</name>
    <dbReference type="NCBI Taxonomy" id="303371"/>
    <lineage>
        <taxon>Eukaryota</taxon>
        <taxon>Sar</taxon>
        <taxon>Stramenopiles</taxon>
        <taxon>Ochrophyta</taxon>
        <taxon>PX clade</taxon>
        <taxon>Xanthophyceae</taxon>
        <taxon>Tribonematales</taxon>
        <taxon>Tribonemataceae</taxon>
        <taxon>Tribonema</taxon>
    </lineage>
</organism>
<feature type="compositionally biased region" description="Pro residues" evidence="1">
    <location>
        <begin position="7"/>
        <end position="19"/>
    </location>
</feature>
<proteinExistence type="predicted"/>
<accession>A0A836CD38</accession>
<keyword evidence="3" id="KW-1185">Reference proteome</keyword>
<evidence type="ECO:0000313" key="3">
    <source>
        <dbReference type="Proteomes" id="UP000664859"/>
    </source>
</evidence>
<gene>
    <name evidence="2" type="ORF">JKP88DRAFT_320351</name>
</gene>
<feature type="compositionally biased region" description="Pro residues" evidence="1">
    <location>
        <begin position="141"/>
        <end position="153"/>
    </location>
</feature>
<dbReference type="Proteomes" id="UP000664859">
    <property type="component" value="Unassembled WGS sequence"/>
</dbReference>
<comment type="caution">
    <text evidence="2">The sequence shown here is derived from an EMBL/GenBank/DDBJ whole genome shotgun (WGS) entry which is preliminary data.</text>
</comment>
<feature type="region of interest" description="Disordered" evidence="1">
    <location>
        <begin position="1"/>
        <end position="98"/>
    </location>
</feature>
<evidence type="ECO:0000256" key="1">
    <source>
        <dbReference type="SAM" id="MobiDB-lite"/>
    </source>
</evidence>
<feature type="region of interest" description="Disordered" evidence="1">
    <location>
        <begin position="136"/>
        <end position="158"/>
    </location>
</feature>
<sequence length="371" mass="39812">MMDGTSSPPPQSPPRPPPLRQKQGKSAPRSEASDDVVHVETDGEGFSSADDESITAHSPLKHNGRHHAPHRHAHHVNSGQHRHLRQRSRQSTEDDEEVTVDLHTFMARPGGSQPSSPAGARLAGRVTKPLYIEIKNKASEPPAPPEQRAPPPSDDGARPGCCSRVARACSRCLHYVLGSSAVHYHRGPGGTCYPPEAAAPERRAGNATVELRAIDGRGAVSGWMHAVASGGTGGGAALCAAAAEMRGALEDCSSTQGQRRVSTRGAPSCHAGACMRLADSAPAARIHTLASSMTARRRTRWSGLQLARRRNTRSADSRRWLARLQEGAFKRVHTAPWRAVLSDAVAVKKRQRMLWAQKPPDRRGALGRGAH</sequence>
<dbReference type="AlphaFoldDB" id="A0A836CD38"/>
<protein>
    <submittedName>
        <fullName evidence="2">Uncharacterized protein</fullName>
    </submittedName>
</protein>
<evidence type="ECO:0000313" key="2">
    <source>
        <dbReference type="EMBL" id="KAG5182005.1"/>
    </source>
</evidence>
<feature type="compositionally biased region" description="Basic and acidic residues" evidence="1">
    <location>
        <begin position="31"/>
        <end position="41"/>
    </location>
</feature>